<keyword evidence="3" id="KW-1185">Reference proteome</keyword>
<dbReference type="Proteomes" id="UP000008022">
    <property type="component" value="Unassembled WGS sequence"/>
</dbReference>
<evidence type="ECO:0000313" key="3">
    <source>
        <dbReference type="Proteomes" id="UP000008022"/>
    </source>
</evidence>
<evidence type="ECO:0000313" key="2">
    <source>
        <dbReference type="EnsemblPlants" id="ORUFI07G07790.1"/>
    </source>
</evidence>
<proteinExistence type="predicted"/>
<dbReference type="HOGENOM" id="CLU_2744456_0_0_1"/>
<dbReference type="Gramene" id="ORUFI07G07790.1">
    <property type="protein sequence ID" value="ORUFI07G07790.1"/>
    <property type="gene ID" value="ORUFI07G07790"/>
</dbReference>
<sequence length="71" mass="8154">MKREKGTKKGIKEEDEGNLRRAPSRRRDEFQLVLDGGDELHLILDGAKCSIPKTRRALSWFLEDMALDIVT</sequence>
<reference evidence="3" key="1">
    <citation type="submission" date="2013-06" db="EMBL/GenBank/DDBJ databases">
        <authorList>
            <person name="Zhao Q."/>
        </authorList>
    </citation>
    <scope>NUCLEOTIDE SEQUENCE</scope>
    <source>
        <strain evidence="3">cv. W1943</strain>
    </source>
</reference>
<accession>A0A0E0Q5T4</accession>
<dbReference type="EnsemblPlants" id="ORUFI07G07790.1">
    <property type="protein sequence ID" value="ORUFI07G07790.1"/>
    <property type="gene ID" value="ORUFI07G07790"/>
</dbReference>
<feature type="region of interest" description="Disordered" evidence="1">
    <location>
        <begin position="1"/>
        <end position="23"/>
    </location>
</feature>
<reference evidence="2" key="2">
    <citation type="submission" date="2015-06" db="UniProtKB">
        <authorList>
            <consortium name="EnsemblPlants"/>
        </authorList>
    </citation>
    <scope>IDENTIFICATION</scope>
</reference>
<protein>
    <submittedName>
        <fullName evidence="2">Uncharacterized protein</fullName>
    </submittedName>
</protein>
<dbReference type="AlphaFoldDB" id="A0A0E0Q5T4"/>
<name>A0A0E0Q5T4_ORYRU</name>
<evidence type="ECO:0000256" key="1">
    <source>
        <dbReference type="SAM" id="MobiDB-lite"/>
    </source>
</evidence>
<organism evidence="2 3">
    <name type="scientific">Oryza rufipogon</name>
    <name type="common">Brownbeard rice</name>
    <name type="synonym">Asian wild rice</name>
    <dbReference type="NCBI Taxonomy" id="4529"/>
    <lineage>
        <taxon>Eukaryota</taxon>
        <taxon>Viridiplantae</taxon>
        <taxon>Streptophyta</taxon>
        <taxon>Embryophyta</taxon>
        <taxon>Tracheophyta</taxon>
        <taxon>Spermatophyta</taxon>
        <taxon>Magnoliopsida</taxon>
        <taxon>Liliopsida</taxon>
        <taxon>Poales</taxon>
        <taxon>Poaceae</taxon>
        <taxon>BOP clade</taxon>
        <taxon>Oryzoideae</taxon>
        <taxon>Oryzeae</taxon>
        <taxon>Oryzinae</taxon>
        <taxon>Oryza</taxon>
    </lineage>
</organism>